<gene>
    <name evidence="6" type="ORF">CVT25_002212</name>
</gene>
<name>A0A409XF66_PSICY</name>
<dbReference type="EMBL" id="NHYD01001887">
    <property type="protein sequence ID" value="PPQ89394.1"/>
    <property type="molecule type" value="Genomic_DNA"/>
</dbReference>
<dbReference type="GO" id="GO:0008716">
    <property type="term" value="F:D-alanine-D-alanine ligase activity"/>
    <property type="evidence" value="ECO:0007669"/>
    <property type="project" value="InterPro"/>
</dbReference>
<dbReference type="Gene3D" id="3.30.470.20">
    <property type="entry name" value="ATP-grasp fold, B domain"/>
    <property type="match status" value="1"/>
</dbReference>
<reference evidence="6 7" key="1">
    <citation type="journal article" date="2018" name="Evol. Lett.">
        <title>Horizontal gene cluster transfer increased hallucinogenic mushroom diversity.</title>
        <authorList>
            <person name="Reynolds H.T."/>
            <person name="Vijayakumar V."/>
            <person name="Gluck-Thaler E."/>
            <person name="Korotkin H.B."/>
            <person name="Matheny P.B."/>
            <person name="Slot J.C."/>
        </authorList>
    </citation>
    <scope>NUCLEOTIDE SEQUENCE [LARGE SCALE GENOMIC DNA]</scope>
    <source>
        <strain evidence="6 7">2631</strain>
    </source>
</reference>
<organism evidence="6 7">
    <name type="scientific">Psilocybe cyanescens</name>
    <dbReference type="NCBI Taxonomy" id="93625"/>
    <lineage>
        <taxon>Eukaryota</taxon>
        <taxon>Fungi</taxon>
        <taxon>Dikarya</taxon>
        <taxon>Basidiomycota</taxon>
        <taxon>Agaricomycotina</taxon>
        <taxon>Agaricomycetes</taxon>
        <taxon>Agaricomycetidae</taxon>
        <taxon>Agaricales</taxon>
        <taxon>Agaricineae</taxon>
        <taxon>Strophariaceae</taxon>
        <taxon>Psilocybe</taxon>
    </lineage>
</organism>
<dbReference type="Gene3D" id="3.40.50.20">
    <property type="match status" value="1"/>
</dbReference>
<evidence type="ECO:0000256" key="3">
    <source>
        <dbReference type="ARBA" id="ARBA00023316"/>
    </source>
</evidence>
<dbReference type="GO" id="GO:0005524">
    <property type="term" value="F:ATP binding"/>
    <property type="evidence" value="ECO:0007669"/>
    <property type="project" value="UniProtKB-UniRule"/>
</dbReference>
<keyword evidence="4" id="KW-0067">ATP-binding</keyword>
<keyword evidence="2" id="KW-0436">Ligase</keyword>
<dbReference type="OrthoDB" id="2013972at2759"/>
<dbReference type="GO" id="GO:0071555">
    <property type="term" value="P:cell wall organization"/>
    <property type="evidence" value="ECO:0007669"/>
    <property type="project" value="UniProtKB-KW"/>
</dbReference>
<evidence type="ECO:0000256" key="2">
    <source>
        <dbReference type="ARBA" id="ARBA00022598"/>
    </source>
</evidence>
<dbReference type="Proteomes" id="UP000283269">
    <property type="component" value="Unassembled WGS sequence"/>
</dbReference>
<dbReference type="PANTHER" id="PTHR23132:SF23">
    <property type="entry name" value="D-ALANINE--D-ALANINE LIGASE B"/>
    <property type="match status" value="1"/>
</dbReference>
<evidence type="ECO:0000313" key="6">
    <source>
        <dbReference type="EMBL" id="PPQ89394.1"/>
    </source>
</evidence>
<keyword evidence="3" id="KW-0961">Cell wall biogenesis/degradation</keyword>
<dbReference type="STRING" id="93625.A0A409XF66"/>
<dbReference type="Pfam" id="PF07478">
    <property type="entry name" value="Dala_Dala_lig_C"/>
    <property type="match status" value="1"/>
</dbReference>
<dbReference type="GO" id="GO:0046872">
    <property type="term" value="F:metal ion binding"/>
    <property type="evidence" value="ECO:0007669"/>
    <property type="project" value="InterPro"/>
</dbReference>
<keyword evidence="4" id="KW-0547">Nucleotide-binding</keyword>
<dbReference type="AlphaFoldDB" id="A0A409XF66"/>
<evidence type="ECO:0000313" key="7">
    <source>
        <dbReference type="Proteomes" id="UP000283269"/>
    </source>
</evidence>
<dbReference type="InterPro" id="IPR011095">
    <property type="entry name" value="Dala_Dala_lig_C"/>
</dbReference>
<dbReference type="PANTHER" id="PTHR23132">
    <property type="entry name" value="D-ALANINE--D-ALANINE LIGASE"/>
    <property type="match status" value="1"/>
</dbReference>
<sequence>MPSNDSLSFPRPLKIGFTYDCRSEWMLLGFSMDQCAEFESEETIERIASSLRNLGTVDMIGGLKALTKRLATSDADWDVVFNICEGYGTLGREAQVPALLEAWGIPFTFSDSATLALCLDKAKTKMVLEHYGIATAPFACIPPRNSWIGLDFNPLSVMENAAHRDSLSSFPLFVKPASVSTGIGISQANKVVDVQQLAEVVEDISNRYPTQTILIERFLAGREFTVGIIGTGADAYVVGVRELVFLKDNPNFPIDPSIPYNTRDPALYQLDVYGHDLKRKWSPNPQYVDLTLSDAVARAAAETALKAWRLLGCRDGGRVDLRHNTKETDAVLNFIEVNPIAGLAPDWSDLPRLAKANGIDYDQLLALVINSALKRRAYTSSRVV</sequence>
<keyword evidence="7" id="KW-1185">Reference proteome</keyword>
<dbReference type="PROSITE" id="PS50975">
    <property type="entry name" value="ATP_GRASP"/>
    <property type="match status" value="1"/>
</dbReference>
<dbReference type="InParanoid" id="A0A409XF66"/>
<proteinExistence type="inferred from homology"/>
<comment type="caution">
    <text evidence="6">The sequence shown here is derived from an EMBL/GenBank/DDBJ whole genome shotgun (WGS) entry which is preliminary data.</text>
</comment>
<evidence type="ECO:0000259" key="5">
    <source>
        <dbReference type="PROSITE" id="PS50975"/>
    </source>
</evidence>
<dbReference type="InterPro" id="IPR011761">
    <property type="entry name" value="ATP-grasp"/>
</dbReference>
<evidence type="ECO:0000256" key="1">
    <source>
        <dbReference type="ARBA" id="ARBA00010871"/>
    </source>
</evidence>
<dbReference type="SUPFAM" id="SSF56059">
    <property type="entry name" value="Glutathione synthetase ATP-binding domain-like"/>
    <property type="match status" value="1"/>
</dbReference>
<accession>A0A409XF66</accession>
<evidence type="ECO:0000256" key="4">
    <source>
        <dbReference type="PROSITE-ProRule" id="PRU00409"/>
    </source>
</evidence>
<comment type="similarity">
    <text evidence="1">Belongs to the D-alanine--D-alanine ligase family.</text>
</comment>
<dbReference type="SUPFAM" id="SSF52440">
    <property type="entry name" value="PreATP-grasp domain"/>
    <property type="match status" value="1"/>
</dbReference>
<protein>
    <recommendedName>
        <fullName evidence="5">ATP-grasp domain-containing protein</fullName>
    </recommendedName>
</protein>
<feature type="domain" description="ATP-grasp" evidence="5">
    <location>
        <begin position="125"/>
        <end position="370"/>
    </location>
</feature>
<dbReference type="InterPro" id="IPR016185">
    <property type="entry name" value="PreATP-grasp_dom_sf"/>
</dbReference>